<dbReference type="AlphaFoldDB" id="A0A7Z0D3Q0"/>
<comment type="similarity">
    <text evidence="3">Belongs to the Gfo/Idh/MocA family.</text>
</comment>
<dbReference type="Gene3D" id="3.40.50.720">
    <property type="entry name" value="NAD(P)-binding Rossmann-like Domain"/>
    <property type="match status" value="1"/>
</dbReference>
<organism evidence="6 7">
    <name type="scientific">Spelaeicoccus albus</name>
    <dbReference type="NCBI Taxonomy" id="1280376"/>
    <lineage>
        <taxon>Bacteria</taxon>
        <taxon>Bacillati</taxon>
        <taxon>Actinomycetota</taxon>
        <taxon>Actinomycetes</taxon>
        <taxon>Micrococcales</taxon>
        <taxon>Brevibacteriaceae</taxon>
        <taxon>Spelaeicoccus</taxon>
    </lineage>
</organism>
<feature type="domain" description="Gfo/Idh/MocA-like oxidoreductase N-terminal" evidence="4">
    <location>
        <begin position="10"/>
        <end position="131"/>
    </location>
</feature>
<gene>
    <name evidence="3" type="primary">iolG</name>
    <name evidence="6" type="ORF">BJY26_002612</name>
</gene>
<evidence type="ECO:0000259" key="5">
    <source>
        <dbReference type="Pfam" id="PF22725"/>
    </source>
</evidence>
<dbReference type="EMBL" id="JACBZP010000001">
    <property type="protein sequence ID" value="NYI68306.1"/>
    <property type="molecule type" value="Genomic_DNA"/>
</dbReference>
<comment type="function">
    <text evidence="3">Involved in the oxidation of myo-inositol (MI) to 2-keto-myo-inositol (2KMI or 2-inosose).</text>
</comment>
<dbReference type="PANTHER" id="PTHR43593:SF1">
    <property type="entry name" value="INOSITOL 2-DEHYDROGENASE"/>
    <property type="match status" value="1"/>
</dbReference>
<keyword evidence="2 3" id="KW-0520">NAD</keyword>
<evidence type="ECO:0000256" key="3">
    <source>
        <dbReference type="HAMAP-Rule" id="MF_01671"/>
    </source>
</evidence>
<dbReference type="Pfam" id="PF22725">
    <property type="entry name" value="GFO_IDH_MocA_C3"/>
    <property type="match status" value="1"/>
</dbReference>
<accession>A0A7Z0D3Q0</accession>
<dbReference type="InterPro" id="IPR050424">
    <property type="entry name" value="Gfo-Idh-MocA_inositol_DH"/>
</dbReference>
<dbReference type="SUPFAM" id="SSF55347">
    <property type="entry name" value="Glyceraldehyde-3-phosphate dehydrogenase-like, C-terminal domain"/>
    <property type="match status" value="1"/>
</dbReference>
<dbReference type="InterPro" id="IPR036291">
    <property type="entry name" value="NAD(P)-bd_dom_sf"/>
</dbReference>
<dbReference type="GO" id="GO:0000166">
    <property type="term" value="F:nucleotide binding"/>
    <property type="evidence" value="ECO:0007669"/>
    <property type="project" value="InterPro"/>
</dbReference>
<dbReference type="EC" id="1.1.1.18" evidence="3"/>
<dbReference type="RefSeq" id="WP_179428669.1">
    <property type="nucleotide sequence ID" value="NZ_JACBZP010000001.1"/>
</dbReference>
<proteinExistence type="inferred from homology"/>
<evidence type="ECO:0000259" key="4">
    <source>
        <dbReference type="Pfam" id="PF01408"/>
    </source>
</evidence>
<sequence>MDASKTSDRLNVAVIGAGRMGADHIRRLDTRISGARVAAVVDVDEARATDAVRDVPGAVALTDPTEALARADVDAVLVATPGFLHEDILLAALEKDMPILCEKPLTQEPDSSWRIVEAEERLGRQRIQVGFMRRFDSEYAALGGIFAGGELGAPLMLHCAHRNPSTPPGFTNEMLITDSVVHEFDVIRYLTGEEIASVQIRRGRRNSFAPDEQHDPQHVLIETTGGLLADVEIFVNAEFGYQVTTQAVFERGIVNIGRDRGPEVAASGRWGGVVTPGFEERFGDAYEAEVQSWVDAAARGEIGGPSAWDGYATAACCAAGVRAQQSDAAVTVELNTKPEIYHS</sequence>
<reference evidence="6 7" key="1">
    <citation type="submission" date="2020-07" db="EMBL/GenBank/DDBJ databases">
        <title>Sequencing the genomes of 1000 actinobacteria strains.</title>
        <authorList>
            <person name="Klenk H.-P."/>
        </authorList>
    </citation>
    <scope>NUCLEOTIDE SEQUENCE [LARGE SCALE GENOMIC DNA]</scope>
    <source>
        <strain evidence="6 7">DSM 26341</strain>
    </source>
</reference>
<dbReference type="PANTHER" id="PTHR43593">
    <property type="match status" value="1"/>
</dbReference>
<evidence type="ECO:0000256" key="2">
    <source>
        <dbReference type="ARBA" id="ARBA00023027"/>
    </source>
</evidence>
<dbReference type="Gene3D" id="3.30.360.10">
    <property type="entry name" value="Dihydrodipicolinate Reductase, domain 2"/>
    <property type="match status" value="1"/>
</dbReference>
<dbReference type="InterPro" id="IPR000683">
    <property type="entry name" value="Gfo/Idh/MocA-like_OxRdtase_N"/>
</dbReference>
<keyword evidence="7" id="KW-1185">Reference proteome</keyword>
<dbReference type="InterPro" id="IPR055170">
    <property type="entry name" value="GFO_IDH_MocA-like_dom"/>
</dbReference>
<dbReference type="Pfam" id="PF01408">
    <property type="entry name" value="GFO_IDH_MocA"/>
    <property type="match status" value="1"/>
</dbReference>
<dbReference type="Proteomes" id="UP000539111">
    <property type="component" value="Unassembled WGS sequence"/>
</dbReference>
<comment type="catalytic activity">
    <reaction evidence="3">
        <text>myo-inositol + NAD(+) = scyllo-inosose + NADH + H(+)</text>
        <dbReference type="Rhea" id="RHEA:16949"/>
        <dbReference type="ChEBI" id="CHEBI:15378"/>
        <dbReference type="ChEBI" id="CHEBI:17268"/>
        <dbReference type="ChEBI" id="CHEBI:17811"/>
        <dbReference type="ChEBI" id="CHEBI:57540"/>
        <dbReference type="ChEBI" id="CHEBI:57945"/>
        <dbReference type="EC" id="1.1.1.18"/>
    </reaction>
</comment>
<feature type="domain" description="GFO/IDH/MocA-like oxidoreductase" evidence="5">
    <location>
        <begin position="145"/>
        <end position="253"/>
    </location>
</feature>
<evidence type="ECO:0000313" key="7">
    <source>
        <dbReference type="Proteomes" id="UP000539111"/>
    </source>
</evidence>
<evidence type="ECO:0000256" key="1">
    <source>
        <dbReference type="ARBA" id="ARBA00023002"/>
    </source>
</evidence>
<dbReference type="SUPFAM" id="SSF51735">
    <property type="entry name" value="NAD(P)-binding Rossmann-fold domains"/>
    <property type="match status" value="1"/>
</dbReference>
<comment type="caution">
    <text evidence="6">The sequence shown here is derived from an EMBL/GenBank/DDBJ whole genome shotgun (WGS) entry which is preliminary data.</text>
</comment>
<dbReference type="GO" id="GO:0019310">
    <property type="term" value="P:inositol catabolic process"/>
    <property type="evidence" value="ECO:0007669"/>
    <property type="project" value="UniProtKB-UniRule"/>
</dbReference>
<name>A0A7Z0D3Q0_9MICO</name>
<dbReference type="HAMAP" id="MF_01671">
    <property type="entry name" value="IolG"/>
    <property type="match status" value="1"/>
</dbReference>
<comment type="subunit">
    <text evidence="3">Homotetramer.</text>
</comment>
<keyword evidence="1 3" id="KW-0560">Oxidoreductase</keyword>
<dbReference type="GO" id="GO:0050112">
    <property type="term" value="F:inositol 2-dehydrogenase (NAD+) activity"/>
    <property type="evidence" value="ECO:0007669"/>
    <property type="project" value="UniProtKB-UniRule"/>
</dbReference>
<dbReference type="InterPro" id="IPR023794">
    <property type="entry name" value="MI/DCI_dehydrogenase"/>
</dbReference>
<evidence type="ECO:0000313" key="6">
    <source>
        <dbReference type="EMBL" id="NYI68306.1"/>
    </source>
</evidence>
<protein>
    <recommendedName>
        <fullName evidence="3">Inositol 2-dehydrogenase</fullName>
        <ecNumber evidence="3">1.1.1.18</ecNumber>
    </recommendedName>
    <alternativeName>
        <fullName evidence="3">Myo-inositol 2-dehydrogenase</fullName>
        <shortName evidence="3">MI 2-dehydrogenase</shortName>
    </alternativeName>
</protein>